<evidence type="ECO:0000259" key="2">
    <source>
        <dbReference type="Pfam" id="PF01369"/>
    </source>
</evidence>
<organism evidence="4 5">
    <name type="scientific">Ambrosiozyma monospora</name>
    <name type="common">Yeast</name>
    <name type="synonym">Endomycopsis monosporus</name>
    <dbReference type="NCBI Taxonomy" id="43982"/>
    <lineage>
        <taxon>Eukaryota</taxon>
        <taxon>Fungi</taxon>
        <taxon>Dikarya</taxon>
        <taxon>Ascomycota</taxon>
        <taxon>Saccharomycotina</taxon>
        <taxon>Pichiomycetes</taxon>
        <taxon>Pichiales</taxon>
        <taxon>Pichiaceae</taxon>
        <taxon>Ambrosiozyma</taxon>
    </lineage>
</organism>
<feature type="compositionally biased region" description="Basic residues" evidence="1">
    <location>
        <begin position="328"/>
        <end position="339"/>
    </location>
</feature>
<feature type="compositionally biased region" description="Basic and acidic residues" evidence="1">
    <location>
        <begin position="314"/>
        <end position="327"/>
    </location>
</feature>
<feature type="region of interest" description="Disordered" evidence="1">
    <location>
        <begin position="314"/>
        <end position="339"/>
    </location>
</feature>
<dbReference type="SUPFAM" id="SSF48425">
    <property type="entry name" value="Sec7 domain"/>
    <property type="match status" value="1"/>
</dbReference>
<feature type="domain" description="SEC7" evidence="2">
    <location>
        <begin position="261"/>
        <end position="325"/>
    </location>
</feature>
<dbReference type="Pfam" id="PF01369">
    <property type="entry name" value="Sec7"/>
    <property type="match status" value="1"/>
</dbReference>
<dbReference type="Pfam" id="PF12783">
    <property type="entry name" value="Sec7-like_HUS"/>
    <property type="match status" value="1"/>
</dbReference>
<proteinExistence type="predicted"/>
<dbReference type="InterPro" id="IPR035999">
    <property type="entry name" value="Sec7_dom_sf"/>
</dbReference>
<evidence type="ECO:0000256" key="1">
    <source>
        <dbReference type="SAM" id="MobiDB-lite"/>
    </source>
</evidence>
<dbReference type="GO" id="GO:0005794">
    <property type="term" value="C:Golgi apparatus"/>
    <property type="evidence" value="ECO:0007669"/>
    <property type="project" value="UniProtKB-ARBA"/>
</dbReference>
<dbReference type="Proteomes" id="UP001165063">
    <property type="component" value="Unassembled WGS sequence"/>
</dbReference>
<dbReference type="OrthoDB" id="10258608at2759"/>
<dbReference type="InterPro" id="IPR032691">
    <property type="entry name" value="Mon2/Sec7/BIG1-like_HUS"/>
</dbReference>
<evidence type="ECO:0000313" key="4">
    <source>
        <dbReference type="EMBL" id="GME70597.1"/>
    </source>
</evidence>
<dbReference type="GO" id="GO:0032012">
    <property type="term" value="P:regulation of ARF protein signal transduction"/>
    <property type="evidence" value="ECO:0007669"/>
    <property type="project" value="InterPro"/>
</dbReference>
<reference evidence="4" key="1">
    <citation type="submission" date="2023-04" db="EMBL/GenBank/DDBJ databases">
        <title>Ambrosiozyma monospora NBRC 1965.</title>
        <authorList>
            <person name="Ichikawa N."/>
            <person name="Sato H."/>
            <person name="Tonouchi N."/>
        </authorList>
    </citation>
    <scope>NUCLEOTIDE SEQUENCE</scope>
    <source>
        <strain evidence="4">NBRC 1965</strain>
    </source>
</reference>
<dbReference type="PANTHER" id="PTHR10663:SF388">
    <property type="entry name" value="GOLGI-SPECIFIC BREFELDIN A-RESISTANCE GUANINE NUCLEOTIDE EXCHANGE FACTOR 1"/>
    <property type="match status" value="1"/>
</dbReference>
<sequence>MKEYLIHTVEVLSPKNAFRYSESLRALSLNILNTIVEVSGGVLPEHPALFQLISDNVCHHLVYMLQHTDSPFLLNLILKLFLHLSINMPHQLKIQLELIFNTLMQIVISKWDELEKDLEKTDQHIFGMTKRGKYETEVLTEKDIEELSKEFHTGKMPGVKEVVIEALSALWVRSPYFFINLFKCYDCDFDRTDLTVSLIKLICRLSSSDASVYTTQNVPPICMEGLLALVDGMHDRIKTAAKNDVHINTLEPHPLILQQKKKSDFIECVKQWNKKPAKGLELLYEKGFIKDKNDLEEYAKFLFEKSGRIDKKKLGELLAKPDHDSKKQKGKKKQNTPIG</sequence>
<dbReference type="SUPFAM" id="SSF48371">
    <property type="entry name" value="ARM repeat"/>
    <property type="match status" value="1"/>
</dbReference>
<dbReference type="AlphaFoldDB" id="A0A9W6T0V6"/>
<accession>A0A9W6T0V6</accession>
<dbReference type="PANTHER" id="PTHR10663">
    <property type="entry name" value="GUANYL-NUCLEOTIDE EXCHANGE FACTOR"/>
    <property type="match status" value="1"/>
</dbReference>
<dbReference type="EMBL" id="BSXU01010017">
    <property type="protein sequence ID" value="GME70597.1"/>
    <property type="molecule type" value="Genomic_DNA"/>
</dbReference>
<protein>
    <submittedName>
        <fullName evidence="4">Unnamed protein product</fullName>
    </submittedName>
</protein>
<keyword evidence="5" id="KW-1185">Reference proteome</keyword>
<dbReference type="InterPro" id="IPR000904">
    <property type="entry name" value="Sec7_dom"/>
</dbReference>
<dbReference type="InterPro" id="IPR016024">
    <property type="entry name" value="ARM-type_fold"/>
</dbReference>
<dbReference type="Gene3D" id="1.10.220.20">
    <property type="match status" value="1"/>
</dbReference>
<name>A0A9W6T0V6_AMBMO</name>
<feature type="domain" description="Mon2/Sec7/BIG1-like HUS" evidence="3">
    <location>
        <begin position="17"/>
        <end position="110"/>
    </location>
</feature>
<evidence type="ECO:0000313" key="5">
    <source>
        <dbReference type="Proteomes" id="UP001165063"/>
    </source>
</evidence>
<gene>
    <name evidence="4" type="ORF">Amon01_000919500</name>
</gene>
<dbReference type="GO" id="GO:0005085">
    <property type="term" value="F:guanyl-nucleotide exchange factor activity"/>
    <property type="evidence" value="ECO:0007669"/>
    <property type="project" value="InterPro"/>
</dbReference>
<comment type="caution">
    <text evidence="4">The sequence shown here is derived from an EMBL/GenBank/DDBJ whole genome shotgun (WGS) entry which is preliminary data.</text>
</comment>
<evidence type="ECO:0000259" key="3">
    <source>
        <dbReference type="Pfam" id="PF12783"/>
    </source>
</evidence>